<dbReference type="EMBL" id="HBJA01055365">
    <property type="protein sequence ID" value="CAE0808501.1"/>
    <property type="molecule type" value="Transcribed_RNA"/>
</dbReference>
<gene>
    <name evidence="1" type="ORF">EGYM00163_LOCUS19632</name>
</gene>
<accession>A0A7S4CWA2</accession>
<sequence>MHQDAVVCPASGCGSDFRHVAPQSYLIGIARFSPPPQPEPAATEHGCRCNCHTYCQHKSDSPSFATKYPAYLVKWLFSAVCVNVLSQVEHIGKGAFQGFGVWPALLSICFEVHGAHGYSEAVPRFWTQVPIHFKACEP</sequence>
<protein>
    <submittedName>
        <fullName evidence="1">Uncharacterized protein</fullName>
    </submittedName>
</protein>
<organism evidence="1">
    <name type="scientific">Eutreptiella gymnastica</name>
    <dbReference type="NCBI Taxonomy" id="73025"/>
    <lineage>
        <taxon>Eukaryota</taxon>
        <taxon>Discoba</taxon>
        <taxon>Euglenozoa</taxon>
        <taxon>Euglenida</taxon>
        <taxon>Spirocuta</taxon>
        <taxon>Euglenophyceae</taxon>
        <taxon>Eutreptiales</taxon>
        <taxon>Eutreptiaceae</taxon>
        <taxon>Eutreptiella</taxon>
    </lineage>
</organism>
<proteinExistence type="predicted"/>
<name>A0A7S4CWA2_9EUGL</name>
<evidence type="ECO:0000313" key="1">
    <source>
        <dbReference type="EMBL" id="CAE0808501.1"/>
    </source>
</evidence>
<dbReference type="AlphaFoldDB" id="A0A7S4CWA2"/>
<reference evidence="1" key="1">
    <citation type="submission" date="2021-01" db="EMBL/GenBank/DDBJ databases">
        <authorList>
            <person name="Corre E."/>
            <person name="Pelletier E."/>
            <person name="Niang G."/>
            <person name="Scheremetjew M."/>
            <person name="Finn R."/>
            <person name="Kale V."/>
            <person name="Holt S."/>
            <person name="Cochrane G."/>
            <person name="Meng A."/>
            <person name="Brown T."/>
            <person name="Cohen L."/>
        </authorList>
    </citation>
    <scope>NUCLEOTIDE SEQUENCE</scope>
    <source>
        <strain evidence="1">CCMP1594</strain>
    </source>
</reference>